<dbReference type="AlphaFoldDB" id="G0EDA6"/>
<feature type="domain" description="Methyltransferase FkbM" evidence="1">
    <location>
        <begin position="102"/>
        <end position="262"/>
    </location>
</feature>
<dbReference type="GO" id="GO:0008168">
    <property type="term" value="F:methyltransferase activity"/>
    <property type="evidence" value="ECO:0007669"/>
    <property type="project" value="UniProtKB-KW"/>
</dbReference>
<reference evidence="2 3" key="1">
    <citation type="journal article" date="2011" name="Stand. Genomic Sci.">
        <title>Complete genome sequence of the hyperthermophilic chemolithoautotroph Pyrolobus fumarii type strain (1A).</title>
        <authorList>
            <person name="Anderson I."/>
            <person name="Goker M."/>
            <person name="Nolan M."/>
            <person name="Lucas S."/>
            <person name="Hammon N."/>
            <person name="Deshpande S."/>
            <person name="Cheng J.F."/>
            <person name="Tapia R."/>
            <person name="Han C."/>
            <person name="Goodwin L."/>
            <person name="Pitluck S."/>
            <person name="Huntemann M."/>
            <person name="Liolios K."/>
            <person name="Ivanova N."/>
            <person name="Pagani I."/>
            <person name="Mavromatis K."/>
            <person name="Ovchinikova G."/>
            <person name="Pati A."/>
            <person name="Chen A."/>
            <person name="Palaniappan K."/>
            <person name="Land M."/>
            <person name="Hauser L."/>
            <person name="Brambilla E.M."/>
            <person name="Huber H."/>
            <person name="Yasawong M."/>
            <person name="Rohde M."/>
            <person name="Spring S."/>
            <person name="Abt B."/>
            <person name="Sikorski J."/>
            <person name="Wirth R."/>
            <person name="Detter J.C."/>
            <person name="Woyke T."/>
            <person name="Bristow J."/>
            <person name="Eisen J.A."/>
            <person name="Markowitz V."/>
            <person name="Hugenholtz P."/>
            <person name="Kyrpides N.C."/>
            <person name="Klenk H.P."/>
            <person name="Lapidus A."/>
        </authorList>
    </citation>
    <scope>NUCLEOTIDE SEQUENCE [LARGE SCALE GENOMIC DNA]</scope>
    <source>
        <strain evidence="3">DSM 11204 / 1A</strain>
    </source>
</reference>
<protein>
    <submittedName>
        <fullName evidence="2">Methyltransferase FkbM family</fullName>
    </submittedName>
</protein>
<dbReference type="InParanoid" id="G0EDA6"/>
<dbReference type="STRING" id="694429.Pyrfu_1931"/>
<dbReference type="SUPFAM" id="SSF53335">
    <property type="entry name" value="S-adenosyl-L-methionine-dependent methyltransferases"/>
    <property type="match status" value="1"/>
</dbReference>
<organism evidence="2 3">
    <name type="scientific">Pyrolobus fumarii (strain DSM 11204 / 1A)</name>
    <dbReference type="NCBI Taxonomy" id="694429"/>
    <lineage>
        <taxon>Archaea</taxon>
        <taxon>Thermoproteota</taxon>
        <taxon>Thermoprotei</taxon>
        <taxon>Desulfurococcales</taxon>
        <taxon>Pyrodictiaceae</taxon>
        <taxon>Pyrolobus</taxon>
    </lineage>
</organism>
<accession>G0EDA6</accession>
<dbReference type="KEGG" id="pfm:Pyrfu_1931"/>
<keyword evidence="3" id="KW-1185">Reference proteome</keyword>
<evidence type="ECO:0000259" key="1">
    <source>
        <dbReference type="Pfam" id="PF05050"/>
    </source>
</evidence>
<dbReference type="Gene3D" id="3.40.50.150">
    <property type="entry name" value="Vaccinia Virus protein VP39"/>
    <property type="match status" value="1"/>
</dbReference>
<dbReference type="HOGENOM" id="CLU_1084251_0_0_2"/>
<dbReference type="eggNOG" id="arCOG01400">
    <property type="taxonomic scope" value="Archaea"/>
</dbReference>
<dbReference type="NCBIfam" id="TIGR01444">
    <property type="entry name" value="fkbM_fam"/>
    <property type="match status" value="1"/>
</dbReference>
<keyword evidence="2" id="KW-0489">Methyltransferase</keyword>
<dbReference type="PANTHER" id="PTHR34203">
    <property type="entry name" value="METHYLTRANSFERASE, FKBM FAMILY PROTEIN"/>
    <property type="match status" value="1"/>
</dbReference>
<evidence type="ECO:0000313" key="2">
    <source>
        <dbReference type="EMBL" id="AEM39784.1"/>
    </source>
</evidence>
<dbReference type="PANTHER" id="PTHR34203:SF15">
    <property type="entry name" value="SLL1173 PROTEIN"/>
    <property type="match status" value="1"/>
</dbReference>
<dbReference type="GO" id="GO:0032259">
    <property type="term" value="P:methylation"/>
    <property type="evidence" value="ECO:0007669"/>
    <property type="project" value="UniProtKB-KW"/>
</dbReference>
<gene>
    <name evidence="2" type="ordered locus">Pyrfu_1931</name>
</gene>
<dbReference type="InterPro" id="IPR006342">
    <property type="entry name" value="FkbM_mtfrase"/>
</dbReference>
<dbReference type="Proteomes" id="UP000001037">
    <property type="component" value="Chromosome"/>
</dbReference>
<proteinExistence type="predicted"/>
<dbReference type="EMBL" id="CP002838">
    <property type="protein sequence ID" value="AEM39784.1"/>
    <property type="molecule type" value="Genomic_DNA"/>
</dbReference>
<sequence length="283" mass="31814">MCRAPETRASLMSSDSDRELLEYVEELTSLSSNCLSDDDVDKLIECSLSGEGVVEVKVDGLHVIMPCSDTPEAWANLLHVYCLRDYLRVDGFEPRPGWVVVDAGAYLGFYTLFAAKRVGSNGLVIAIEPLQRNRVFIEENVVLNGFMDRVRIDPRALWSSTERRVLAVSCYPATSSFYREYVERHGDVCSEKRVSTVTLPELLREHGLSRVDLLKVDVEGAEADILAVRGWEDVVQRLVIEVHPWVVNVDAVANLLESRGFSVRVVDIGSPSQVMLFAWRRHT</sequence>
<dbReference type="Pfam" id="PF05050">
    <property type="entry name" value="Methyltransf_21"/>
    <property type="match status" value="1"/>
</dbReference>
<dbReference type="InterPro" id="IPR029063">
    <property type="entry name" value="SAM-dependent_MTases_sf"/>
</dbReference>
<dbReference type="InterPro" id="IPR052514">
    <property type="entry name" value="SAM-dependent_MTase"/>
</dbReference>
<dbReference type="FunCoup" id="G0EDA6">
    <property type="interactions" value="5"/>
</dbReference>
<name>G0EDA6_PYRF1</name>
<evidence type="ECO:0000313" key="3">
    <source>
        <dbReference type="Proteomes" id="UP000001037"/>
    </source>
</evidence>
<keyword evidence="2" id="KW-0808">Transferase</keyword>